<sequence>MSHQKVISDQKWGSFMITQLRIENLYHAVEENKSNLESYELYESILGRWKEGNYKLVDNDHNDTWKLQGGWHSRAVGIATEVQETDYILSKIGL</sequence>
<name>A0ABU0AJJ3_9BACI</name>
<evidence type="ECO:0000313" key="1">
    <source>
        <dbReference type="EMBL" id="MDQ0271441.1"/>
    </source>
</evidence>
<dbReference type="Pfam" id="PF19754">
    <property type="entry name" value="DUF6241"/>
    <property type="match status" value="1"/>
</dbReference>
<comment type="caution">
    <text evidence="1">The sequence shown here is derived from an EMBL/GenBank/DDBJ whole genome shotgun (WGS) entry which is preliminary data.</text>
</comment>
<dbReference type="Proteomes" id="UP001238088">
    <property type="component" value="Unassembled WGS sequence"/>
</dbReference>
<dbReference type="InterPro" id="IPR046208">
    <property type="entry name" value="DUF6241"/>
</dbReference>
<organism evidence="1 2">
    <name type="scientific">Cytobacillus purgationiresistens</name>
    <dbReference type="NCBI Taxonomy" id="863449"/>
    <lineage>
        <taxon>Bacteria</taxon>
        <taxon>Bacillati</taxon>
        <taxon>Bacillota</taxon>
        <taxon>Bacilli</taxon>
        <taxon>Bacillales</taxon>
        <taxon>Bacillaceae</taxon>
        <taxon>Cytobacillus</taxon>
    </lineage>
</organism>
<proteinExistence type="predicted"/>
<dbReference type="EMBL" id="JAUSUB010000014">
    <property type="protein sequence ID" value="MDQ0271441.1"/>
    <property type="molecule type" value="Genomic_DNA"/>
</dbReference>
<accession>A0ABU0AJJ3</accession>
<gene>
    <name evidence="1" type="ORF">J2S17_003329</name>
</gene>
<keyword evidence="2" id="KW-1185">Reference proteome</keyword>
<reference evidence="1 2" key="1">
    <citation type="submission" date="2023-07" db="EMBL/GenBank/DDBJ databases">
        <title>Genomic Encyclopedia of Type Strains, Phase IV (KMG-IV): sequencing the most valuable type-strain genomes for metagenomic binning, comparative biology and taxonomic classification.</title>
        <authorList>
            <person name="Goeker M."/>
        </authorList>
    </citation>
    <scope>NUCLEOTIDE SEQUENCE [LARGE SCALE GENOMIC DNA]</scope>
    <source>
        <strain evidence="1 2">DSM 23494</strain>
    </source>
</reference>
<dbReference type="RefSeq" id="WP_307476569.1">
    <property type="nucleotide sequence ID" value="NZ_JAUSUB010000014.1"/>
</dbReference>
<evidence type="ECO:0000313" key="2">
    <source>
        <dbReference type="Proteomes" id="UP001238088"/>
    </source>
</evidence>
<protein>
    <submittedName>
        <fullName evidence="1">Uncharacterized protein</fullName>
    </submittedName>
</protein>